<evidence type="ECO:0000313" key="3">
    <source>
        <dbReference type="EMBL" id="TQE97807.1"/>
    </source>
</evidence>
<gene>
    <name evidence="3" type="ORF">FKZ61_00030</name>
</gene>
<dbReference type="Pfam" id="PF00685">
    <property type="entry name" value="Sulfotransfer_1"/>
    <property type="match status" value="1"/>
</dbReference>
<dbReference type="RefSeq" id="WP_141608017.1">
    <property type="nucleotide sequence ID" value="NZ_VIGC02000001.1"/>
</dbReference>
<feature type="domain" description="Sulfotransferase" evidence="2">
    <location>
        <begin position="24"/>
        <end position="200"/>
    </location>
</feature>
<dbReference type="Gene3D" id="3.40.50.300">
    <property type="entry name" value="P-loop containing nucleotide triphosphate hydrolases"/>
    <property type="match status" value="1"/>
</dbReference>
<name>A0A540VM14_9CHLR</name>
<reference evidence="3 4" key="1">
    <citation type="submission" date="2019-06" db="EMBL/GenBank/DDBJ databases">
        <title>Genome sequence of Litorilinea aerophila BAA-2444.</title>
        <authorList>
            <person name="Maclea K.S."/>
            <person name="Maurais E.G."/>
            <person name="Iannazzi L.C."/>
        </authorList>
    </citation>
    <scope>NUCLEOTIDE SEQUENCE [LARGE SCALE GENOMIC DNA]</scope>
    <source>
        <strain evidence="3 4">ATCC BAA-2444</strain>
    </source>
</reference>
<keyword evidence="3" id="KW-0808">Transferase</keyword>
<dbReference type="AlphaFoldDB" id="A0A540VM14"/>
<dbReference type="EMBL" id="VIGC01000001">
    <property type="protein sequence ID" value="TQE97807.1"/>
    <property type="molecule type" value="Genomic_DNA"/>
</dbReference>
<dbReference type="InParanoid" id="A0A540VM14"/>
<dbReference type="OrthoDB" id="9779418at2"/>
<dbReference type="InterPro" id="IPR000863">
    <property type="entry name" value="Sulfotransferase_dom"/>
</dbReference>
<sequence length="208" mass="23606">MRLWQKLRGGRHQDSPPTPSRPVVVVSGLPRSGTSMMMKMLEAGGLPVLVDHLRQADADNPKGYYEFERVKQLDKGDKAWVAEAQGKAVKVISALLEHLPPGYQYRVIFMHRAMEEVLASQRKMLEHRGEANNQVSDEELARLFEKHLAKVQGWLRSQPHFAVLDVNYNAMLADPRPQIRAINTFLGGILDEEKMAAIVDPNLYRNRT</sequence>
<feature type="region of interest" description="Disordered" evidence="1">
    <location>
        <begin position="1"/>
        <end position="23"/>
    </location>
</feature>
<proteinExistence type="predicted"/>
<protein>
    <submittedName>
        <fullName evidence="3">Sulfotransferase</fullName>
    </submittedName>
</protein>
<evidence type="ECO:0000259" key="2">
    <source>
        <dbReference type="Pfam" id="PF00685"/>
    </source>
</evidence>
<dbReference type="GO" id="GO:0008146">
    <property type="term" value="F:sulfotransferase activity"/>
    <property type="evidence" value="ECO:0007669"/>
    <property type="project" value="InterPro"/>
</dbReference>
<evidence type="ECO:0000256" key="1">
    <source>
        <dbReference type="SAM" id="MobiDB-lite"/>
    </source>
</evidence>
<accession>A0A540VM14</accession>
<dbReference type="InterPro" id="IPR027417">
    <property type="entry name" value="P-loop_NTPase"/>
</dbReference>
<keyword evidence="4" id="KW-1185">Reference proteome</keyword>
<organism evidence="3 4">
    <name type="scientific">Litorilinea aerophila</name>
    <dbReference type="NCBI Taxonomy" id="1204385"/>
    <lineage>
        <taxon>Bacteria</taxon>
        <taxon>Bacillati</taxon>
        <taxon>Chloroflexota</taxon>
        <taxon>Caldilineae</taxon>
        <taxon>Caldilineales</taxon>
        <taxon>Caldilineaceae</taxon>
        <taxon>Litorilinea</taxon>
    </lineage>
</organism>
<comment type="caution">
    <text evidence="3">The sequence shown here is derived from an EMBL/GenBank/DDBJ whole genome shotgun (WGS) entry which is preliminary data.</text>
</comment>
<dbReference type="SUPFAM" id="SSF52540">
    <property type="entry name" value="P-loop containing nucleoside triphosphate hydrolases"/>
    <property type="match status" value="1"/>
</dbReference>
<evidence type="ECO:0000313" key="4">
    <source>
        <dbReference type="Proteomes" id="UP000317371"/>
    </source>
</evidence>
<dbReference type="Proteomes" id="UP000317371">
    <property type="component" value="Unassembled WGS sequence"/>
</dbReference>